<feature type="domain" description="SPOR" evidence="8">
    <location>
        <begin position="211"/>
        <end position="290"/>
    </location>
</feature>
<dbReference type="GO" id="GO:0042834">
    <property type="term" value="F:peptidoglycan binding"/>
    <property type="evidence" value="ECO:0007669"/>
    <property type="project" value="InterPro"/>
</dbReference>
<gene>
    <name evidence="4" type="primary">rlpA</name>
    <name evidence="9" type="ORF">EZJ19_11090</name>
</gene>
<dbReference type="SUPFAM" id="SSF50685">
    <property type="entry name" value="Barwin-like endoglucanases"/>
    <property type="match status" value="1"/>
</dbReference>
<keyword evidence="3 4" id="KW-0961">Cell wall biogenesis/degradation</keyword>
<feature type="region of interest" description="Disordered" evidence="6">
    <location>
        <begin position="28"/>
        <end position="52"/>
    </location>
</feature>
<protein>
    <recommendedName>
        <fullName evidence="4">Endolytic peptidoglycan transglycosylase RlpA</fullName>
        <ecNumber evidence="4">4.2.2.-</ecNumber>
    </recommendedName>
</protein>
<comment type="function">
    <text evidence="4">Lytic transglycosylase with a strong preference for naked glycan strands that lack stem peptides.</text>
</comment>
<dbReference type="PROSITE" id="PS51257">
    <property type="entry name" value="PROKAR_LIPOPROTEIN"/>
    <property type="match status" value="1"/>
</dbReference>
<dbReference type="Gene3D" id="3.30.70.1070">
    <property type="entry name" value="Sporulation related repeat"/>
    <property type="match status" value="1"/>
</dbReference>
<evidence type="ECO:0000256" key="2">
    <source>
        <dbReference type="ARBA" id="ARBA00023239"/>
    </source>
</evidence>
<dbReference type="AlphaFoldDB" id="A0A4R1B7W2"/>
<accession>A0A4R1B7W2</accession>
<dbReference type="EC" id="4.2.2.-" evidence="4"/>
<dbReference type="PANTHER" id="PTHR34183:SF1">
    <property type="entry name" value="ENDOLYTIC PEPTIDOGLYCAN TRANSGLYCOSYLASE RLPA"/>
    <property type="match status" value="1"/>
</dbReference>
<dbReference type="PANTHER" id="PTHR34183">
    <property type="entry name" value="ENDOLYTIC PEPTIDOGLYCAN TRANSGLYCOSYLASE RLPA"/>
    <property type="match status" value="1"/>
</dbReference>
<keyword evidence="4" id="KW-1003">Cell membrane</keyword>
<dbReference type="InterPro" id="IPR036908">
    <property type="entry name" value="RlpA-like_sf"/>
</dbReference>
<evidence type="ECO:0000256" key="6">
    <source>
        <dbReference type="SAM" id="MobiDB-lite"/>
    </source>
</evidence>
<dbReference type="Pfam" id="PF05036">
    <property type="entry name" value="SPOR"/>
    <property type="match status" value="1"/>
</dbReference>
<dbReference type="InterPro" id="IPR034718">
    <property type="entry name" value="RlpA"/>
</dbReference>
<feature type="chain" id="PRO_5021051471" description="Endolytic peptidoglycan transglycosylase RlpA" evidence="7">
    <location>
        <begin position="21"/>
        <end position="290"/>
    </location>
</feature>
<dbReference type="Proteomes" id="UP000295443">
    <property type="component" value="Unassembled WGS sequence"/>
</dbReference>
<dbReference type="Gene3D" id="2.40.40.10">
    <property type="entry name" value="RlpA-like domain"/>
    <property type="match status" value="1"/>
</dbReference>
<dbReference type="GO" id="GO:0008932">
    <property type="term" value="F:lytic endotransglycosylase activity"/>
    <property type="evidence" value="ECO:0007669"/>
    <property type="project" value="UniProtKB-UniRule"/>
</dbReference>
<dbReference type="Pfam" id="PF03330">
    <property type="entry name" value="DPBB_1"/>
    <property type="match status" value="1"/>
</dbReference>
<feature type="signal peptide" evidence="7">
    <location>
        <begin position="1"/>
        <end position="20"/>
    </location>
</feature>
<evidence type="ECO:0000256" key="1">
    <source>
        <dbReference type="ARBA" id="ARBA00022729"/>
    </source>
</evidence>
<sequence>MRLLAKLVVFSSFASLLAGCAVFDTGGDRPASASRTKGGYYLDDGPGDNPPGNLADIPDAVPKVEPLSSGASRPYTAMGRNYVPMTDARGFRQEGLASWYGRRYHGKPTSSGEPYDMYAMSCAHPTLPIPSYVRVTNTNNGRSVVLRVNDRGPFHPERIIDLSYTAAWKLDILRGVTPVRVEAIDPLAPSYAPTPATLVATALPPLQPAAEAVPPGTYLQLGAFASLDGAREFAERVSQRMGDALPGIRHLRAGELVKVQAGPFASLALADQAAEALVRELGIQSFKVAR</sequence>
<keyword evidence="4" id="KW-0449">Lipoprotein</keyword>
<keyword evidence="2 4" id="KW-0456">Lyase</keyword>
<dbReference type="CDD" id="cd22268">
    <property type="entry name" value="DPBB_RlpA-like"/>
    <property type="match status" value="1"/>
</dbReference>
<dbReference type="GO" id="GO:0071555">
    <property type="term" value="P:cell wall organization"/>
    <property type="evidence" value="ECO:0007669"/>
    <property type="project" value="UniProtKB-KW"/>
</dbReference>
<dbReference type="InterPro" id="IPR012997">
    <property type="entry name" value="RplA"/>
</dbReference>
<reference evidence="9 10" key="1">
    <citation type="submission" date="2019-03" db="EMBL/GenBank/DDBJ databases">
        <title>Genome sequence of Thiobacillaceae bacterium LSR1, a sulfur-oxidizing bacterium isolated from freshwater sediment.</title>
        <authorList>
            <person name="Li S."/>
        </authorList>
    </citation>
    <scope>NUCLEOTIDE SEQUENCE [LARGE SCALE GENOMIC DNA]</scope>
    <source>
        <strain evidence="9 10">LSR1</strain>
    </source>
</reference>
<organism evidence="9 10">
    <name type="scientific">Parasulfuritortus cantonensis</name>
    <dbReference type="NCBI Taxonomy" id="2528202"/>
    <lineage>
        <taxon>Bacteria</taxon>
        <taxon>Pseudomonadati</taxon>
        <taxon>Pseudomonadota</taxon>
        <taxon>Betaproteobacteria</taxon>
        <taxon>Nitrosomonadales</taxon>
        <taxon>Thiobacillaceae</taxon>
        <taxon>Parasulfuritortus</taxon>
    </lineage>
</organism>
<dbReference type="InterPro" id="IPR007730">
    <property type="entry name" value="SPOR-like_dom"/>
</dbReference>
<evidence type="ECO:0000313" key="9">
    <source>
        <dbReference type="EMBL" id="TCJ12778.1"/>
    </source>
</evidence>
<dbReference type="OrthoDB" id="9779128at2"/>
<evidence type="ECO:0000256" key="5">
    <source>
        <dbReference type="RuleBase" id="RU003495"/>
    </source>
</evidence>
<evidence type="ECO:0000256" key="4">
    <source>
        <dbReference type="HAMAP-Rule" id="MF_02071"/>
    </source>
</evidence>
<dbReference type="SUPFAM" id="SSF110997">
    <property type="entry name" value="Sporulation related repeat"/>
    <property type="match status" value="1"/>
</dbReference>
<comment type="similarity">
    <text evidence="4 5">Belongs to the RlpA family.</text>
</comment>
<dbReference type="NCBIfam" id="TIGR00413">
    <property type="entry name" value="rlpA"/>
    <property type="match status" value="1"/>
</dbReference>
<keyword evidence="1 7" id="KW-0732">Signal</keyword>
<dbReference type="HAMAP" id="MF_02071">
    <property type="entry name" value="RlpA"/>
    <property type="match status" value="1"/>
</dbReference>
<evidence type="ECO:0000313" key="10">
    <source>
        <dbReference type="Proteomes" id="UP000295443"/>
    </source>
</evidence>
<name>A0A4R1B7W2_9PROT</name>
<keyword evidence="10" id="KW-1185">Reference proteome</keyword>
<dbReference type="GO" id="GO:0000270">
    <property type="term" value="P:peptidoglycan metabolic process"/>
    <property type="evidence" value="ECO:0007669"/>
    <property type="project" value="UniProtKB-UniRule"/>
</dbReference>
<dbReference type="InterPro" id="IPR009009">
    <property type="entry name" value="RlpA-like_DPBB"/>
</dbReference>
<dbReference type="InterPro" id="IPR036680">
    <property type="entry name" value="SPOR-like_sf"/>
</dbReference>
<keyword evidence="4" id="KW-0472">Membrane</keyword>
<dbReference type="EMBL" id="SJZB01000042">
    <property type="protein sequence ID" value="TCJ12778.1"/>
    <property type="molecule type" value="Genomic_DNA"/>
</dbReference>
<comment type="subcellular location">
    <subcellularLocation>
        <location evidence="4">Cell membrane</location>
        <topology evidence="4">Lipid-anchor</topology>
    </subcellularLocation>
</comment>
<proteinExistence type="inferred from homology"/>
<evidence type="ECO:0000256" key="7">
    <source>
        <dbReference type="SAM" id="SignalP"/>
    </source>
</evidence>
<comment type="caution">
    <text evidence="9">The sequence shown here is derived from an EMBL/GenBank/DDBJ whole genome shotgun (WGS) entry which is preliminary data.</text>
</comment>
<evidence type="ECO:0000256" key="3">
    <source>
        <dbReference type="ARBA" id="ARBA00023316"/>
    </source>
</evidence>
<dbReference type="GO" id="GO:0005886">
    <property type="term" value="C:plasma membrane"/>
    <property type="evidence" value="ECO:0007669"/>
    <property type="project" value="UniProtKB-SubCell"/>
</dbReference>
<dbReference type="PROSITE" id="PS51724">
    <property type="entry name" value="SPOR"/>
    <property type="match status" value="1"/>
</dbReference>
<evidence type="ECO:0000259" key="8">
    <source>
        <dbReference type="PROSITE" id="PS51724"/>
    </source>
</evidence>
<keyword evidence="4" id="KW-0564">Palmitate</keyword>